<feature type="transmembrane region" description="Helical" evidence="11">
    <location>
        <begin position="167"/>
        <end position="186"/>
    </location>
</feature>
<comment type="caution">
    <text evidence="14">The sequence shown here is derived from an EMBL/GenBank/DDBJ whole genome shotgun (WGS) entry which is preliminary data.</text>
</comment>
<evidence type="ECO:0000313" key="14">
    <source>
        <dbReference type="EMBL" id="MDK2126430.1"/>
    </source>
</evidence>
<evidence type="ECO:0000256" key="2">
    <source>
        <dbReference type="ARBA" id="ARBA00022448"/>
    </source>
</evidence>
<keyword evidence="6" id="KW-0067">ATP-binding</keyword>
<dbReference type="InterPro" id="IPR003439">
    <property type="entry name" value="ABC_transporter-like_ATP-bd"/>
</dbReference>
<evidence type="ECO:0000256" key="5">
    <source>
        <dbReference type="ARBA" id="ARBA00022741"/>
    </source>
</evidence>
<dbReference type="RefSeq" id="WP_284102749.1">
    <property type="nucleotide sequence ID" value="NZ_JARRAF010000038.1"/>
</dbReference>
<evidence type="ECO:0000313" key="15">
    <source>
        <dbReference type="Proteomes" id="UP001172778"/>
    </source>
</evidence>
<keyword evidence="3" id="KW-1003">Cell membrane</keyword>
<keyword evidence="2" id="KW-0813">Transport</keyword>
<dbReference type="SUPFAM" id="SSF90123">
    <property type="entry name" value="ABC transporter transmembrane region"/>
    <property type="match status" value="1"/>
</dbReference>
<dbReference type="InterPro" id="IPR011527">
    <property type="entry name" value="ABC1_TM_dom"/>
</dbReference>
<dbReference type="SMART" id="SM00382">
    <property type="entry name" value="AAA"/>
    <property type="match status" value="1"/>
</dbReference>
<reference evidence="14" key="1">
    <citation type="submission" date="2023-03" db="EMBL/GenBank/DDBJ databases">
        <title>Chitinimonas shenzhenensis gen. nov., sp. nov., a novel member of family Burkholderiaceae isolated from activated sludge collected in Shen Zhen, China.</title>
        <authorList>
            <person name="Wang X."/>
        </authorList>
    </citation>
    <scope>NUCLEOTIDE SEQUENCE</scope>
    <source>
        <strain evidence="14">DQS-5</strain>
    </source>
</reference>
<dbReference type="PANTHER" id="PTHR43394">
    <property type="entry name" value="ATP-DEPENDENT PERMEASE MDL1, MITOCHONDRIAL"/>
    <property type="match status" value="1"/>
</dbReference>
<evidence type="ECO:0000256" key="1">
    <source>
        <dbReference type="ARBA" id="ARBA00004651"/>
    </source>
</evidence>
<evidence type="ECO:0000256" key="10">
    <source>
        <dbReference type="ARBA" id="ARBA00023136"/>
    </source>
</evidence>
<keyword evidence="5" id="KW-0547">Nucleotide-binding</keyword>
<evidence type="ECO:0000259" key="13">
    <source>
        <dbReference type="PROSITE" id="PS50929"/>
    </source>
</evidence>
<accession>A0ABT7E4R4</accession>
<feature type="domain" description="ABC transporter" evidence="12">
    <location>
        <begin position="367"/>
        <end position="602"/>
    </location>
</feature>
<dbReference type="Pfam" id="PF00664">
    <property type="entry name" value="ABC_membrane"/>
    <property type="match status" value="1"/>
</dbReference>
<organism evidence="14 15">
    <name type="scientific">Parachitinimonas caeni</name>
    <dbReference type="NCBI Taxonomy" id="3031301"/>
    <lineage>
        <taxon>Bacteria</taxon>
        <taxon>Pseudomonadati</taxon>
        <taxon>Pseudomonadota</taxon>
        <taxon>Betaproteobacteria</taxon>
        <taxon>Neisseriales</taxon>
        <taxon>Chitinibacteraceae</taxon>
        <taxon>Parachitinimonas</taxon>
    </lineage>
</organism>
<dbReference type="PANTHER" id="PTHR43394:SF1">
    <property type="entry name" value="ATP-BINDING CASSETTE SUB-FAMILY B MEMBER 10, MITOCHONDRIAL"/>
    <property type="match status" value="1"/>
</dbReference>
<dbReference type="SUPFAM" id="SSF52540">
    <property type="entry name" value="P-loop containing nucleoside triphosphate hydrolases"/>
    <property type="match status" value="1"/>
</dbReference>
<feature type="domain" description="ABC transmembrane type-1" evidence="13">
    <location>
        <begin position="81"/>
        <end position="335"/>
    </location>
</feature>
<keyword evidence="4 11" id="KW-0812">Transmembrane</keyword>
<feature type="transmembrane region" description="Helical" evidence="11">
    <location>
        <begin position="192"/>
        <end position="211"/>
    </location>
</feature>
<keyword evidence="10 11" id="KW-0472">Membrane</keyword>
<evidence type="ECO:0000259" key="12">
    <source>
        <dbReference type="PROSITE" id="PS50893"/>
    </source>
</evidence>
<proteinExistence type="predicted"/>
<evidence type="ECO:0000256" key="11">
    <source>
        <dbReference type="SAM" id="Phobius"/>
    </source>
</evidence>
<evidence type="ECO:0000256" key="9">
    <source>
        <dbReference type="ARBA" id="ARBA00023055"/>
    </source>
</evidence>
<dbReference type="EMBL" id="JARRAF010000038">
    <property type="protein sequence ID" value="MDK2126430.1"/>
    <property type="molecule type" value="Genomic_DNA"/>
</dbReference>
<evidence type="ECO:0000256" key="3">
    <source>
        <dbReference type="ARBA" id="ARBA00022475"/>
    </source>
</evidence>
<evidence type="ECO:0000256" key="8">
    <source>
        <dbReference type="ARBA" id="ARBA00022989"/>
    </source>
</evidence>
<keyword evidence="15" id="KW-1185">Reference proteome</keyword>
<dbReference type="NCBIfam" id="TIGR02203">
    <property type="entry name" value="MsbA_lipidA"/>
    <property type="match status" value="1"/>
</dbReference>
<feature type="transmembrane region" description="Helical" evidence="11">
    <location>
        <begin position="90"/>
        <end position="110"/>
    </location>
</feature>
<evidence type="ECO:0000256" key="6">
    <source>
        <dbReference type="ARBA" id="ARBA00022840"/>
    </source>
</evidence>
<dbReference type="PROSITE" id="PS50893">
    <property type="entry name" value="ABC_TRANSPORTER_2"/>
    <property type="match status" value="1"/>
</dbReference>
<dbReference type="Gene3D" id="1.20.1560.10">
    <property type="entry name" value="ABC transporter type 1, transmembrane domain"/>
    <property type="match status" value="1"/>
</dbReference>
<dbReference type="Pfam" id="PF00005">
    <property type="entry name" value="ABC_tran"/>
    <property type="match status" value="1"/>
</dbReference>
<dbReference type="PROSITE" id="PS50929">
    <property type="entry name" value="ABC_TM1F"/>
    <property type="match status" value="1"/>
</dbReference>
<sequence>MNSRQLYLRILGYIRPYFAMAVLTIIALALASAADVALISQLENVFNALSPDRMPKPALAASASLLPPEWANSLAEMKARFTPGPGSPLWVVPAIVLGLAVLRMLASFVGEYGGSWLSSRIQHDLRERMFDRLLTLPTRYYDKASAGVVLSRLTYDVTQISQAGINVLNVAVKDGVMVIGLLYAMLVRDWQLTLFCLLLAPLVALVVSVAGRRLRKIGRGTQNAMGELTRILDEAIAGQRVVKIFGGARYERERFHRAANDVRGLNVKHSATAAANSGLVGLLVGVTLAAIIYFASVRAQAGQLSAGEFVAFMAALLAIQSPIKNLTKLNEQLQRGLAAAESVFALVDEMPEVDRGHQSMERCEGRIEFRAVEFLYGSDGRKALDAVSISVLPGETVALVGSSGSGKTTLANLLPRFYELTGGQILLDGHDLNQYTLESLRQQIALVSQDVVLFNDSIAANIAYGDAQVDMQRVKAAAEAAFASEFIERMPDGFLTLIGENGVRLSGGQRQRLAIARALYKDAPILILDEATSALDTESERKVQAALATLMRGRTTLVIAHRLSTIEHADRIVVLDRGLVVEEGSHADLLARNGAYARLRQQQALADPGQGEQESA</sequence>
<dbReference type="InterPro" id="IPR036640">
    <property type="entry name" value="ABC1_TM_sf"/>
</dbReference>
<keyword evidence="9" id="KW-0445">Lipid transport</keyword>
<evidence type="ECO:0000256" key="7">
    <source>
        <dbReference type="ARBA" id="ARBA00022967"/>
    </source>
</evidence>
<dbReference type="CDD" id="cd18552">
    <property type="entry name" value="ABC_6TM_MsbA_like"/>
    <property type="match status" value="1"/>
</dbReference>
<dbReference type="Gene3D" id="3.40.50.300">
    <property type="entry name" value="P-loop containing nucleotide triphosphate hydrolases"/>
    <property type="match status" value="1"/>
</dbReference>
<comment type="subcellular location">
    <subcellularLocation>
        <location evidence="1">Cell membrane</location>
        <topology evidence="1">Multi-pass membrane protein</topology>
    </subcellularLocation>
</comment>
<keyword evidence="8 11" id="KW-1133">Transmembrane helix</keyword>
<gene>
    <name evidence="14" type="primary">msbA</name>
    <name evidence="14" type="ORF">PZA18_20530</name>
</gene>
<dbReference type="InterPro" id="IPR011917">
    <property type="entry name" value="ABC_transpr_lipidA"/>
</dbReference>
<protein>
    <submittedName>
        <fullName evidence="14">Lipid A export permease/ATP-binding protein MsbA</fullName>
    </submittedName>
</protein>
<dbReference type="PROSITE" id="PS00211">
    <property type="entry name" value="ABC_TRANSPORTER_1"/>
    <property type="match status" value="1"/>
</dbReference>
<name>A0ABT7E4R4_9NEIS</name>
<feature type="transmembrane region" description="Helical" evidence="11">
    <location>
        <begin position="273"/>
        <end position="295"/>
    </location>
</feature>
<dbReference type="InterPro" id="IPR003593">
    <property type="entry name" value="AAA+_ATPase"/>
</dbReference>
<dbReference type="InterPro" id="IPR017871">
    <property type="entry name" value="ABC_transporter-like_CS"/>
</dbReference>
<evidence type="ECO:0000256" key="4">
    <source>
        <dbReference type="ARBA" id="ARBA00022692"/>
    </source>
</evidence>
<dbReference type="InterPro" id="IPR039421">
    <property type="entry name" value="Type_1_exporter"/>
</dbReference>
<keyword evidence="7" id="KW-1278">Translocase</keyword>
<dbReference type="Proteomes" id="UP001172778">
    <property type="component" value="Unassembled WGS sequence"/>
</dbReference>
<dbReference type="InterPro" id="IPR027417">
    <property type="entry name" value="P-loop_NTPase"/>
</dbReference>